<dbReference type="OrthoDB" id="2505440at2759"/>
<evidence type="ECO:0000256" key="7">
    <source>
        <dbReference type="SAM" id="MobiDB-lite"/>
    </source>
</evidence>
<organism evidence="9 10">
    <name type="scientific">Venturia effusa</name>
    <dbReference type="NCBI Taxonomy" id="50376"/>
    <lineage>
        <taxon>Eukaryota</taxon>
        <taxon>Fungi</taxon>
        <taxon>Dikarya</taxon>
        <taxon>Ascomycota</taxon>
        <taxon>Pezizomycotina</taxon>
        <taxon>Dothideomycetes</taxon>
        <taxon>Pleosporomycetidae</taxon>
        <taxon>Venturiales</taxon>
        <taxon>Venturiaceae</taxon>
        <taxon>Venturia</taxon>
    </lineage>
</organism>
<feature type="region of interest" description="Disordered" evidence="7">
    <location>
        <begin position="114"/>
        <end position="150"/>
    </location>
</feature>
<dbReference type="Pfam" id="PF02229">
    <property type="entry name" value="PC4"/>
    <property type="match status" value="1"/>
</dbReference>
<keyword evidence="4" id="KW-0238">DNA-binding</keyword>
<evidence type="ECO:0000256" key="4">
    <source>
        <dbReference type="ARBA" id="ARBA00023125"/>
    </source>
</evidence>
<dbReference type="GO" id="GO:0060261">
    <property type="term" value="P:positive regulation of transcription initiation by RNA polymerase II"/>
    <property type="evidence" value="ECO:0007669"/>
    <property type="project" value="InterPro"/>
</dbReference>
<dbReference type="SUPFAM" id="SSF54447">
    <property type="entry name" value="ssDNA-binding transcriptional regulator domain"/>
    <property type="match status" value="1"/>
</dbReference>
<dbReference type="GO" id="GO:0003713">
    <property type="term" value="F:transcription coactivator activity"/>
    <property type="evidence" value="ECO:0007669"/>
    <property type="project" value="InterPro"/>
</dbReference>
<dbReference type="InterPro" id="IPR045125">
    <property type="entry name" value="Sub1/Tcp4-like"/>
</dbReference>
<evidence type="ECO:0000256" key="3">
    <source>
        <dbReference type="ARBA" id="ARBA00023015"/>
    </source>
</evidence>
<sequence>MPKRKSKLDEYEDDEAEPVAKKRSRAETKESKSVEKPEQKEDDQGLPFWELSSKRRLGISEYKGNTSIAIRDYYEKDGKMLPGKIGINLNIDQFSAFLLALPELSAALAEKGLIVPQPGHDGGGSGVVKPEAEKGTKRNFDATSDEEEDQ</sequence>
<dbReference type="STRING" id="50376.A0A517L7U5"/>
<feature type="compositionally biased region" description="Basic and acidic residues" evidence="7">
    <location>
        <begin position="25"/>
        <end position="43"/>
    </location>
</feature>
<reference evidence="9 10" key="1">
    <citation type="submission" date="2019-07" db="EMBL/GenBank/DDBJ databases">
        <title>Finished genome of Venturia effusa.</title>
        <authorList>
            <person name="Young C.A."/>
            <person name="Cox M.P."/>
            <person name="Ganley A.R.D."/>
            <person name="David W.J."/>
        </authorList>
    </citation>
    <scope>NUCLEOTIDE SEQUENCE [LARGE SCALE GENOMIC DNA]</scope>
    <source>
        <strain evidence="10">albino</strain>
    </source>
</reference>
<name>A0A517L7U5_9PEZI</name>
<evidence type="ECO:0000313" key="9">
    <source>
        <dbReference type="EMBL" id="QDS71693.1"/>
    </source>
</evidence>
<dbReference type="GO" id="GO:0003677">
    <property type="term" value="F:DNA binding"/>
    <property type="evidence" value="ECO:0007669"/>
    <property type="project" value="UniProtKB-KW"/>
</dbReference>
<dbReference type="GO" id="GO:0005634">
    <property type="term" value="C:nucleus"/>
    <property type="evidence" value="ECO:0007669"/>
    <property type="project" value="UniProtKB-SubCell"/>
</dbReference>
<accession>A0A517L7U5</accession>
<gene>
    <name evidence="9" type="ORF">FKW77_008300</name>
</gene>
<evidence type="ECO:0000256" key="6">
    <source>
        <dbReference type="ARBA" id="ARBA00023242"/>
    </source>
</evidence>
<dbReference type="PANTHER" id="PTHR13215">
    <property type="entry name" value="RNA POLYMERASE II TRANSCRIPTIONAL COACTIVATOR"/>
    <property type="match status" value="1"/>
</dbReference>
<dbReference type="InterPro" id="IPR003173">
    <property type="entry name" value="PC4_C"/>
</dbReference>
<dbReference type="InterPro" id="IPR009044">
    <property type="entry name" value="ssDNA-bd_transcriptional_reg"/>
</dbReference>
<evidence type="ECO:0000259" key="8">
    <source>
        <dbReference type="Pfam" id="PF02229"/>
    </source>
</evidence>
<keyword evidence="10" id="KW-1185">Reference proteome</keyword>
<protein>
    <recommendedName>
        <fullName evidence="8">Transcriptional coactivator p15 (PC4) C-terminal domain-containing protein</fullName>
    </recommendedName>
</protein>
<evidence type="ECO:0000256" key="1">
    <source>
        <dbReference type="ARBA" id="ARBA00004123"/>
    </source>
</evidence>
<comment type="subcellular location">
    <subcellularLocation>
        <location evidence="1">Nucleus</location>
    </subcellularLocation>
</comment>
<evidence type="ECO:0000256" key="5">
    <source>
        <dbReference type="ARBA" id="ARBA00023163"/>
    </source>
</evidence>
<feature type="region of interest" description="Disordered" evidence="7">
    <location>
        <begin position="1"/>
        <end position="46"/>
    </location>
</feature>
<evidence type="ECO:0000256" key="2">
    <source>
        <dbReference type="ARBA" id="ARBA00009001"/>
    </source>
</evidence>
<feature type="compositionally biased region" description="Basic and acidic residues" evidence="7">
    <location>
        <begin position="130"/>
        <end position="140"/>
    </location>
</feature>
<dbReference type="Proteomes" id="UP000316270">
    <property type="component" value="Chromosome 6"/>
</dbReference>
<keyword evidence="6" id="KW-0539">Nucleus</keyword>
<keyword evidence="5" id="KW-0804">Transcription</keyword>
<dbReference type="EMBL" id="CP042190">
    <property type="protein sequence ID" value="QDS71693.1"/>
    <property type="molecule type" value="Genomic_DNA"/>
</dbReference>
<keyword evidence="3" id="KW-0805">Transcription regulation</keyword>
<feature type="domain" description="Transcriptional coactivator p15 (PC4) C-terminal" evidence="8">
    <location>
        <begin position="49"/>
        <end position="98"/>
    </location>
</feature>
<evidence type="ECO:0000313" key="10">
    <source>
        <dbReference type="Proteomes" id="UP000316270"/>
    </source>
</evidence>
<dbReference type="AlphaFoldDB" id="A0A517L7U5"/>
<comment type="similarity">
    <text evidence="2">Belongs to the transcriptional coactivator PC4 family.</text>
</comment>
<dbReference type="Gene3D" id="2.30.31.10">
    <property type="entry name" value="Transcriptional Coactivator Pc4, Chain A"/>
    <property type="match status" value="1"/>
</dbReference>
<proteinExistence type="inferred from homology"/>